<accession>A0A5S9IM88</accession>
<dbReference type="Gene3D" id="3.40.50.300">
    <property type="entry name" value="P-loop containing nucleotide triphosphate hydrolases"/>
    <property type="match status" value="1"/>
</dbReference>
<evidence type="ECO:0000313" key="3">
    <source>
        <dbReference type="Proteomes" id="UP000326354"/>
    </source>
</evidence>
<gene>
    <name evidence="2" type="ORF">UABAM_02830</name>
</gene>
<dbReference type="AlphaFoldDB" id="A0A5S9IM88"/>
<protein>
    <submittedName>
        <fullName evidence="2">DNA repair protein RadA</fullName>
    </submittedName>
</protein>
<evidence type="ECO:0000259" key="1">
    <source>
        <dbReference type="Pfam" id="PF09848"/>
    </source>
</evidence>
<keyword evidence="3" id="KW-1185">Reference proteome</keyword>
<dbReference type="InterPro" id="IPR018647">
    <property type="entry name" value="SLFN_3-like_DNA/RNA_helicase"/>
</dbReference>
<proteinExistence type="predicted"/>
<dbReference type="InterPro" id="IPR027417">
    <property type="entry name" value="P-loop_NTPase"/>
</dbReference>
<evidence type="ECO:0000313" key="2">
    <source>
        <dbReference type="EMBL" id="BBM84469.1"/>
    </source>
</evidence>
<dbReference type="Proteomes" id="UP000326354">
    <property type="component" value="Chromosome"/>
</dbReference>
<dbReference type="RefSeq" id="WP_173013317.1">
    <property type="nucleotide sequence ID" value="NZ_AP019860.1"/>
</dbReference>
<organism evidence="2 3">
    <name type="scientific">Uabimicrobium amorphum</name>
    <dbReference type="NCBI Taxonomy" id="2596890"/>
    <lineage>
        <taxon>Bacteria</taxon>
        <taxon>Pseudomonadati</taxon>
        <taxon>Planctomycetota</taxon>
        <taxon>Candidatus Uabimicrobiia</taxon>
        <taxon>Candidatus Uabimicrobiales</taxon>
        <taxon>Candidatus Uabimicrobiaceae</taxon>
        <taxon>Candidatus Uabimicrobium</taxon>
    </lineage>
</organism>
<dbReference type="EMBL" id="AP019860">
    <property type="protein sequence ID" value="BBM84469.1"/>
    <property type="molecule type" value="Genomic_DNA"/>
</dbReference>
<sequence length="238" mass="26839">MSCTVVSNSKYLCVSCQNISEEKSRRCKKCNAIFSIVKIPASVQVSLPKPKTASEIMKRKAIGKPLKGFEFIGSLPKKFSMVIHGEPGSGKSYFALQIADAIANNSKRKTYYVTSEEELENLDFQNKIEYCEPSENLIFESVKNKKEFLKLIRNNSANIIVDSISDLGITAKEIKEFREEIGTFIYILHVTKDGDYRGTTQLIHDPQVQIVVAKGIAKTKKNRFGMSGQEYEIFTKED</sequence>
<dbReference type="KEGG" id="uam:UABAM_02830"/>
<reference evidence="2 3" key="1">
    <citation type="submission" date="2019-08" db="EMBL/GenBank/DDBJ databases">
        <title>Complete genome sequence of Candidatus Uab amorphum.</title>
        <authorList>
            <person name="Shiratori T."/>
            <person name="Suzuki S."/>
            <person name="Kakizawa Y."/>
            <person name="Ishida K."/>
        </authorList>
    </citation>
    <scope>NUCLEOTIDE SEQUENCE [LARGE SCALE GENOMIC DNA]</scope>
    <source>
        <strain evidence="2 3">SRT547</strain>
    </source>
</reference>
<dbReference type="Pfam" id="PF09848">
    <property type="entry name" value="SLFN-g3_helicase"/>
    <property type="match status" value="1"/>
</dbReference>
<name>A0A5S9IM88_UABAM</name>
<dbReference type="SUPFAM" id="SSF52540">
    <property type="entry name" value="P-loop containing nucleoside triphosphate hydrolases"/>
    <property type="match status" value="1"/>
</dbReference>
<feature type="domain" description="Schlafen group 3-like DNA/RNA helicase" evidence="1">
    <location>
        <begin position="81"/>
        <end position="160"/>
    </location>
</feature>